<sequence>MLKTFGKNTVCVDSTHGLNGYDFELTTVMIIDEFGEGFPGAYHAWRANLNKISNSEKRGIVYKILKALVSELCETDFLKELKNFVKFLDEDVETSTFGEYFRSYYVSNVEQWAYCYRKNCGINTNMHIESMHKVVKYIYLDSKKIKRLDKGLHAMSNFIRNKIVDRLIKKYKGSFVVQYHRIDKTWMVDNKKSNYSVSRTDLQRACCPLKCSLCNICVHMYKCTCVDFYVGTTVCKHIHYVHINYQEDYNVTTIENTDITRSTPNLSNNKLEFNEEVKTHLKTLESNYVESQGPQI</sequence>
<reference evidence="3" key="1">
    <citation type="journal article" date="2023" name="Insect Mol. Biol.">
        <title>Genome sequencing provides insights into the evolution of gene families encoding plant cell wall-degrading enzymes in longhorned beetles.</title>
        <authorList>
            <person name="Shin N.R."/>
            <person name="Okamura Y."/>
            <person name="Kirsch R."/>
            <person name="Pauchet Y."/>
        </authorList>
    </citation>
    <scope>NUCLEOTIDE SEQUENCE</scope>
    <source>
        <strain evidence="3">RBIC_L_NR</strain>
    </source>
</reference>
<evidence type="ECO:0000259" key="2">
    <source>
        <dbReference type="PROSITE" id="PS50966"/>
    </source>
</evidence>
<keyword evidence="1" id="KW-0862">Zinc</keyword>
<protein>
    <recommendedName>
        <fullName evidence="2">SWIM-type domain-containing protein</fullName>
    </recommendedName>
</protein>
<organism evidence="3 4">
    <name type="scientific">Rhamnusium bicolor</name>
    <dbReference type="NCBI Taxonomy" id="1586634"/>
    <lineage>
        <taxon>Eukaryota</taxon>
        <taxon>Metazoa</taxon>
        <taxon>Ecdysozoa</taxon>
        <taxon>Arthropoda</taxon>
        <taxon>Hexapoda</taxon>
        <taxon>Insecta</taxon>
        <taxon>Pterygota</taxon>
        <taxon>Neoptera</taxon>
        <taxon>Endopterygota</taxon>
        <taxon>Coleoptera</taxon>
        <taxon>Polyphaga</taxon>
        <taxon>Cucujiformia</taxon>
        <taxon>Chrysomeloidea</taxon>
        <taxon>Cerambycidae</taxon>
        <taxon>Lepturinae</taxon>
        <taxon>Rhagiini</taxon>
        <taxon>Rhamnusium</taxon>
    </lineage>
</organism>
<accession>A0AAV8ZUB4</accession>
<feature type="domain" description="SWIM-type" evidence="2">
    <location>
        <begin position="214"/>
        <end position="246"/>
    </location>
</feature>
<keyword evidence="4" id="KW-1185">Reference proteome</keyword>
<comment type="caution">
    <text evidence="3">The sequence shown here is derived from an EMBL/GenBank/DDBJ whole genome shotgun (WGS) entry which is preliminary data.</text>
</comment>
<dbReference type="GO" id="GO:0008270">
    <property type="term" value="F:zinc ion binding"/>
    <property type="evidence" value="ECO:0007669"/>
    <property type="project" value="UniProtKB-KW"/>
</dbReference>
<dbReference type="Proteomes" id="UP001162156">
    <property type="component" value="Unassembled WGS sequence"/>
</dbReference>
<keyword evidence="1" id="KW-0479">Metal-binding</keyword>
<evidence type="ECO:0000256" key="1">
    <source>
        <dbReference type="PROSITE-ProRule" id="PRU00325"/>
    </source>
</evidence>
<evidence type="ECO:0000313" key="3">
    <source>
        <dbReference type="EMBL" id="KAJ8970809.1"/>
    </source>
</evidence>
<proteinExistence type="predicted"/>
<dbReference type="EMBL" id="JANEYF010000304">
    <property type="protein sequence ID" value="KAJ8970809.1"/>
    <property type="molecule type" value="Genomic_DNA"/>
</dbReference>
<gene>
    <name evidence="3" type="ORF">NQ314_001022</name>
</gene>
<evidence type="ECO:0000313" key="4">
    <source>
        <dbReference type="Proteomes" id="UP001162156"/>
    </source>
</evidence>
<dbReference type="InterPro" id="IPR007527">
    <property type="entry name" value="Znf_SWIM"/>
</dbReference>
<dbReference type="AlphaFoldDB" id="A0AAV8ZUB4"/>
<dbReference type="PROSITE" id="PS50966">
    <property type="entry name" value="ZF_SWIM"/>
    <property type="match status" value="1"/>
</dbReference>
<keyword evidence="1" id="KW-0863">Zinc-finger</keyword>
<name>A0AAV8ZUB4_9CUCU</name>